<gene>
    <name evidence="3" type="ORF">T4C_8587</name>
</gene>
<dbReference type="GO" id="GO:0006309">
    <property type="term" value="P:apoptotic DNA fragmentation"/>
    <property type="evidence" value="ECO:0007669"/>
    <property type="project" value="TreeGrafter"/>
</dbReference>
<comment type="similarity">
    <text evidence="1">Belongs to the DNase II family.</text>
</comment>
<evidence type="ECO:0000313" key="4">
    <source>
        <dbReference type="Proteomes" id="UP000054826"/>
    </source>
</evidence>
<dbReference type="GO" id="GO:0004531">
    <property type="term" value="F:deoxyribonuclease II activity"/>
    <property type="evidence" value="ECO:0007669"/>
    <property type="project" value="InterPro"/>
</dbReference>
<dbReference type="PANTHER" id="PTHR10858">
    <property type="entry name" value="DEOXYRIBONUCLEASE II"/>
    <property type="match status" value="1"/>
</dbReference>
<dbReference type="Proteomes" id="UP000054826">
    <property type="component" value="Unassembled WGS sequence"/>
</dbReference>
<dbReference type="EMBL" id="JYDV01000125">
    <property type="protein sequence ID" value="KRZ30900.1"/>
    <property type="molecule type" value="Genomic_DNA"/>
</dbReference>
<comment type="caution">
    <text evidence="3">The sequence shown here is derived from an EMBL/GenBank/DDBJ whole genome shotgun (WGS) entry which is preliminary data.</text>
</comment>
<dbReference type="PANTHER" id="PTHR10858:SF23">
    <property type="entry name" value="DEOXYRIBONUCLEASE II"/>
    <property type="match status" value="1"/>
</dbReference>
<evidence type="ECO:0000313" key="3">
    <source>
        <dbReference type="EMBL" id="KRZ30900.1"/>
    </source>
</evidence>
<dbReference type="InterPro" id="IPR004947">
    <property type="entry name" value="DNase_II"/>
</dbReference>
<dbReference type="Pfam" id="PF03265">
    <property type="entry name" value="DNase_II"/>
    <property type="match status" value="3"/>
</dbReference>
<sequence>MILVVKSIAGTIIDFELCSWNGNVARHNSSGRCTDHRSIVYKAPGQANGKIITAGDAGNWQDGAAAITADRGHSFAKALEHVVGNNDQIKFLAYNNVPPQVPKVKTKSNSKGVIILSTNADAAAWIVHTVPGFPIPKTAYTWPAAETAKGHLLLCLTISESQINGIAASLLFVQPIIHYNDIPETETAGMPYFRKLIKGEIPTLPPFTSRGSIRTENAGGPVTVHIYSKSETSKYEIYKKIIVRALKKTIKVWSRRDNKLKGDCRVSQRNIRLITSPASVSGHNTNLELDETSWAVSDPGSIFCHIDKPYFVSSKIKPKNHHWQFALKIMIYLPDLMQLLLNLIIVHDKILQLYKAPGQATGKIILAGAAASWDDGATPLTNAAGHSFGKTLEHVIGNNNAIKFLAYNNVPPQVPKVNTKSNSKGVIVLSTAGDAAAWIVHTVPGFPAAKTGYTWPVAENARGHLLICLTISESQINAIAASLLLVQPLVHYNDIPDTETAAMPYFNKLKEGRTPTLPPFTLKKSIRTESAAAPVAVQIYSKSESSKYEIYKKVIVKALKKTIKVWSRRDNKLKGDCRVLQRNIRLIKSPAAINGHNTNLEADDTTWAVSDPGNTFCHVDKPYFKNQTKEPAMAICIENNDIFARFNEIAAQIEDCPKSIVYKAPGQANGKIIVAGAAGNWLDGAAAINAANGHSFAKALEHVVGINNQIKFLAYNNVPPRVPKVRTKSNSKGVIILSTNADAAAWIVHTVPGFPIPKTAYTWPAAETAKGHLLLCLTISESQINGIAASLLFVQPIIHYNDIPETETAGMPYFRKLIKGEIPTLPPFTSRGSIRTENAGGPVTVHIYSKSETSKYEIYKKIIVRALKKTIKVWSRRDNKLKGDCRVSQRNIRLITSPASVSGHNTNLELDETSWAVSDPGSIFCHIDKPYFKDQAKEPSLAVCIENNDIFARFDAIAAQLDNCP</sequence>
<protein>
    <submittedName>
        <fullName evidence="3">Deoxyribonuclease-2-alpha</fullName>
    </submittedName>
</protein>
<keyword evidence="2" id="KW-0378">Hydrolase</keyword>
<organism evidence="3 4">
    <name type="scientific">Trichinella pseudospiralis</name>
    <name type="common">Parasitic roundworm</name>
    <dbReference type="NCBI Taxonomy" id="6337"/>
    <lineage>
        <taxon>Eukaryota</taxon>
        <taxon>Metazoa</taxon>
        <taxon>Ecdysozoa</taxon>
        <taxon>Nematoda</taxon>
        <taxon>Enoplea</taxon>
        <taxon>Dorylaimia</taxon>
        <taxon>Trichinellida</taxon>
        <taxon>Trichinellidae</taxon>
        <taxon>Trichinella</taxon>
    </lineage>
</organism>
<dbReference type="AlphaFoldDB" id="A0A0V1J7G2"/>
<reference evidence="3 4" key="1">
    <citation type="submission" date="2015-01" db="EMBL/GenBank/DDBJ databases">
        <title>Evolution of Trichinella species and genotypes.</title>
        <authorList>
            <person name="Korhonen P.K."/>
            <person name="Edoardo P."/>
            <person name="Giuseppe L.R."/>
            <person name="Gasser R.B."/>
        </authorList>
    </citation>
    <scope>NUCLEOTIDE SEQUENCE [LARGE SCALE GENOMIC DNA]</scope>
    <source>
        <strain evidence="3">ISS176</strain>
    </source>
</reference>
<proteinExistence type="inferred from homology"/>
<evidence type="ECO:0000256" key="2">
    <source>
        <dbReference type="ARBA" id="ARBA00022801"/>
    </source>
</evidence>
<accession>A0A0V1J7G2</accession>
<evidence type="ECO:0000256" key="1">
    <source>
        <dbReference type="ARBA" id="ARBA00007527"/>
    </source>
</evidence>
<name>A0A0V1J7G2_TRIPS</name>